<evidence type="ECO:0000259" key="4">
    <source>
        <dbReference type="Pfam" id="PF04112"/>
    </source>
</evidence>
<name>A0A7S1ALC8_NOCSC</name>
<organism evidence="6">
    <name type="scientific">Noctiluca scintillans</name>
    <name type="common">Sea sparkle</name>
    <name type="synonym">Red tide dinoflagellate</name>
    <dbReference type="NCBI Taxonomy" id="2966"/>
    <lineage>
        <taxon>Eukaryota</taxon>
        <taxon>Sar</taxon>
        <taxon>Alveolata</taxon>
        <taxon>Dinophyceae</taxon>
        <taxon>Noctilucales</taxon>
        <taxon>Noctilucaceae</taxon>
        <taxon>Noctiluca</taxon>
    </lineage>
</organism>
<dbReference type="PANTHER" id="PTHR21373:SF0">
    <property type="entry name" value="N-ALPHA-ACETYLTRANSFERASE 35, NATC AUXILIARY SUBUNIT"/>
    <property type="match status" value="1"/>
</dbReference>
<reference evidence="6" key="1">
    <citation type="submission" date="2021-01" db="EMBL/GenBank/DDBJ databases">
        <authorList>
            <person name="Corre E."/>
            <person name="Pelletier E."/>
            <person name="Niang G."/>
            <person name="Scheremetjew M."/>
            <person name="Finn R."/>
            <person name="Kale V."/>
            <person name="Holt S."/>
            <person name="Cochrane G."/>
            <person name="Meng A."/>
            <person name="Brown T."/>
            <person name="Cohen L."/>
        </authorList>
    </citation>
    <scope>NUCLEOTIDE SEQUENCE</scope>
</reference>
<comment type="subcellular location">
    <subcellularLocation>
        <location evidence="1">Cytoplasm</location>
    </subcellularLocation>
</comment>
<dbReference type="GO" id="GO:0031417">
    <property type="term" value="C:NatC complex"/>
    <property type="evidence" value="ECO:0007669"/>
    <property type="project" value="InterPro"/>
</dbReference>
<gene>
    <name evidence="6" type="ORF">NSCI0253_LOCUS32502</name>
</gene>
<dbReference type="AlphaFoldDB" id="A0A7S1ALC8"/>
<dbReference type="PANTHER" id="PTHR21373">
    <property type="entry name" value="GLUCOSE REPRESSIBLE PROTEIN MAK10"/>
    <property type="match status" value="1"/>
</dbReference>
<dbReference type="EMBL" id="HBFQ01045690">
    <property type="protein sequence ID" value="CAD8858149.1"/>
    <property type="molecule type" value="Transcribed_RNA"/>
</dbReference>
<evidence type="ECO:0000256" key="2">
    <source>
        <dbReference type="ARBA" id="ARBA00006289"/>
    </source>
</evidence>
<evidence type="ECO:0000259" key="5">
    <source>
        <dbReference type="Pfam" id="PF25789"/>
    </source>
</evidence>
<comment type="similarity">
    <text evidence="2">Belongs to the MAK10 family.</text>
</comment>
<dbReference type="InterPro" id="IPR057982">
    <property type="entry name" value="TPR_NAA35"/>
</dbReference>
<evidence type="ECO:0000256" key="1">
    <source>
        <dbReference type="ARBA" id="ARBA00004496"/>
    </source>
</evidence>
<sequence length="623" mass="70274">MSAIEIMHPHMDSGFKNCDDMSLDKAVEAGIIGRSLELPDLVAIWDHMLMYYLMWLEGHTIVQTFFCCLHLHELQKYVSPMPLFGAFVDAFLVVCRLARKSVIGAGVFDDEDFLPNLFNVDLEASVYSSSPSEVEERITQECKKLEASQAGVAAASRLHFISAYMTSLIQLETGTRGTSEELASCPGLVELMRKNKVTASPDALRCFDPSINRKLLVPGPPHEVHPLEDQNVVLDHWVSHLEELRLCGSLFDKPMSELIKGAVTYKDESNVLSRSVAQLCVQEPGFLRKLMLEALSQFEFPLEALEHCKATETLLERCESLMAHLLRLGHANRARRFRRLAHVFADFNVLQHEAYQLDEDLKETFGANLKYTRPCWMWIMEQCLQTMLNKLFLGFELDLYDVSEFQMIYWYADYLYGLRVYNLNELYVAKEQACNDKKKKGRNPSTRNAGPQGRRAANPPRCFLLLEAMQNTVRGLFRLLAFCTREEILKLPPMAAEGLAQRFVLRFRCFEHFRLPHLPSFRDFQQSSASAQAPVKNRVVLEAAQSSFSEANQALEKIAAVKGSTAADDVSPESIKALKRVIVANQLAASQLHQRLLGGTTSSLTVATTHHKHLVSVQVVAGS</sequence>
<dbReference type="Pfam" id="PF04112">
    <property type="entry name" value="Mak10"/>
    <property type="match status" value="1"/>
</dbReference>
<protein>
    <recommendedName>
        <fullName evidence="7">N-alpha-acetyltransferase 35, NatC auxiliary subunit</fullName>
    </recommendedName>
</protein>
<evidence type="ECO:0000313" key="6">
    <source>
        <dbReference type="EMBL" id="CAD8858149.1"/>
    </source>
</evidence>
<keyword evidence="3" id="KW-0963">Cytoplasm</keyword>
<proteinExistence type="inferred from homology"/>
<accession>A0A7S1ALC8</accession>
<dbReference type="Pfam" id="PF25789">
    <property type="entry name" value="TPR_NAA35"/>
    <property type="match status" value="1"/>
</dbReference>
<evidence type="ECO:0008006" key="7">
    <source>
        <dbReference type="Google" id="ProtNLM"/>
    </source>
</evidence>
<dbReference type="InterPro" id="IPR057983">
    <property type="entry name" value="NAA35-like_N"/>
</dbReference>
<evidence type="ECO:0000256" key="3">
    <source>
        <dbReference type="ARBA" id="ARBA00022490"/>
    </source>
</evidence>
<feature type="domain" description="NAA35-like N-terminal" evidence="4">
    <location>
        <begin position="1"/>
        <end position="122"/>
    </location>
</feature>
<feature type="domain" description="NAA35-like TPR repeats" evidence="5">
    <location>
        <begin position="255"/>
        <end position="613"/>
    </location>
</feature>
<dbReference type="InterPro" id="IPR007244">
    <property type="entry name" value="Naa35_N"/>
</dbReference>